<sequence length="104" mass="11646">MVIRKVDGGNHGSKDEVVQAMERLNNALAESHPNSETARYVRQALNDLKKSEGVAFTGTLQTFFNMAPSVKVSDSFAFSKTERELWDKVFSFKQLGNNLWGAHL</sequence>
<dbReference type="AlphaFoldDB" id="A0AAN1EXL4"/>
<keyword evidence="4" id="KW-1185">Reference proteome</keyword>
<dbReference type="Proteomes" id="UP001303564">
    <property type="component" value="Chromosome"/>
</dbReference>
<dbReference type="RefSeq" id="WP_087911316.1">
    <property type="nucleotide sequence ID" value="NZ_CP017065.1"/>
</dbReference>
<reference evidence="1 3" key="1">
    <citation type="journal article" date="2017" name="Front. Immunol.">
        <title>Complete Genome Sequence of Lactobacillus casei LC5, a Potential Probiotics for Atopic Dermatitis.</title>
        <authorList>
            <person name="Kang J."/>
            <person name="Chung W.H."/>
            <person name="Lim T.J."/>
            <person name="Whon T.W."/>
            <person name="Lim S."/>
            <person name="Nam Y.D."/>
        </authorList>
    </citation>
    <scope>NUCLEOTIDE SEQUENCE [LARGE SCALE GENOMIC DNA]</scope>
    <source>
        <strain evidence="1 3">LC5</strain>
    </source>
</reference>
<dbReference type="EMBL" id="CP136128">
    <property type="protein sequence ID" value="WNX27692.1"/>
    <property type="molecule type" value="Genomic_DNA"/>
</dbReference>
<dbReference type="EMBL" id="CP017065">
    <property type="protein sequence ID" value="ARY90344.1"/>
    <property type="molecule type" value="Genomic_DNA"/>
</dbReference>
<dbReference type="Proteomes" id="UP000195609">
    <property type="component" value="Chromosome"/>
</dbReference>
<proteinExistence type="predicted"/>
<name>A0AAN1EXL4_LACCA</name>
<accession>A0AAN1EXL4</accession>
<evidence type="ECO:0000313" key="1">
    <source>
        <dbReference type="EMBL" id="ARY90344.1"/>
    </source>
</evidence>
<protein>
    <submittedName>
        <fullName evidence="1">Uncharacterized protein</fullName>
    </submittedName>
</protein>
<evidence type="ECO:0000313" key="4">
    <source>
        <dbReference type="Proteomes" id="UP001303564"/>
    </source>
</evidence>
<reference evidence="2 4" key="2">
    <citation type="submission" date="2023-09" db="EMBL/GenBank/DDBJ databases">
        <title>Genomic characteristic of L. casei group strains isolated from clinical sources.</title>
        <authorList>
            <person name="Jarocki P."/>
        </authorList>
    </citation>
    <scope>NUCLEOTIDE SEQUENCE [LARGE SCALE GENOMIC DNA]</scope>
    <source>
        <strain evidence="2 4">LMG 24099</strain>
    </source>
</reference>
<gene>
    <name evidence="1" type="ORF">BGL52_00650</name>
    <name evidence="2" type="ORF">RWA16_00655</name>
</gene>
<evidence type="ECO:0000313" key="2">
    <source>
        <dbReference type="EMBL" id="WNX27692.1"/>
    </source>
</evidence>
<organism evidence="1 3">
    <name type="scientific">Lacticaseibacillus casei</name>
    <name type="common">Lactobacillus casei</name>
    <dbReference type="NCBI Taxonomy" id="1582"/>
    <lineage>
        <taxon>Bacteria</taxon>
        <taxon>Bacillati</taxon>
        <taxon>Bacillota</taxon>
        <taxon>Bacilli</taxon>
        <taxon>Lactobacillales</taxon>
        <taxon>Lactobacillaceae</taxon>
        <taxon>Lacticaseibacillus</taxon>
    </lineage>
</organism>
<evidence type="ECO:0000313" key="3">
    <source>
        <dbReference type="Proteomes" id="UP000195609"/>
    </source>
</evidence>